<accession>A0A834X7L8</accession>
<keyword evidence="3" id="KW-1185">Reference proteome</keyword>
<comment type="caution">
    <text evidence="2">The sequence shown here is derived from an EMBL/GenBank/DDBJ whole genome shotgun (WGS) entry which is preliminary data.</text>
</comment>
<evidence type="ECO:0000256" key="1">
    <source>
        <dbReference type="SAM" id="MobiDB-lite"/>
    </source>
</evidence>
<feature type="region of interest" description="Disordered" evidence="1">
    <location>
        <begin position="87"/>
        <end position="121"/>
    </location>
</feature>
<name>A0A834X7L8_9FABA</name>
<organism evidence="2 3">
    <name type="scientific">Senna tora</name>
    <dbReference type="NCBI Taxonomy" id="362788"/>
    <lineage>
        <taxon>Eukaryota</taxon>
        <taxon>Viridiplantae</taxon>
        <taxon>Streptophyta</taxon>
        <taxon>Embryophyta</taxon>
        <taxon>Tracheophyta</taxon>
        <taxon>Spermatophyta</taxon>
        <taxon>Magnoliopsida</taxon>
        <taxon>eudicotyledons</taxon>
        <taxon>Gunneridae</taxon>
        <taxon>Pentapetalae</taxon>
        <taxon>rosids</taxon>
        <taxon>fabids</taxon>
        <taxon>Fabales</taxon>
        <taxon>Fabaceae</taxon>
        <taxon>Caesalpinioideae</taxon>
        <taxon>Cassia clade</taxon>
        <taxon>Senna</taxon>
    </lineage>
</organism>
<evidence type="ECO:0000313" key="2">
    <source>
        <dbReference type="EMBL" id="KAF7840338.1"/>
    </source>
</evidence>
<gene>
    <name evidence="2" type="ORF">G2W53_002636</name>
</gene>
<proteinExistence type="predicted"/>
<evidence type="ECO:0000313" key="3">
    <source>
        <dbReference type="Proteomes" id="UP000634136"/>
    </source>
</evidence>
<dbReference type="EMBL" id="JAAIUW010000002">
    <property type="protein sequence ID" value="KAF7840338.1"/>
    <property type="molecule type" value="Genomic_DNA"/>
</dbReference>
<sequence>MSRKREEGEDREKREGHVGLLRFWKLVEADGGVVPASTSTDGGTHRTSPPLSHRSSLCVCRQDLGGELWNEYICILRECVCDHNEKEKKGKKLGEIKKGGEGAKRTDGERRESHGRNEWRW</sequence>
<dbReference type="AlphaFoldDB" id="A0A834X7L8"/>
<reference evidence="2" key="1">
    <citation type="submission" date="2020-09" db="EMBL/GenBank/DDBJ databases">
        <title>Genome-Enabled Discovery of Anthraquinone Biosynthesis in Senna tora.</title>
        <authorList>
            <person name="Kang S.-H."/>
            <person name="Pandey R.P."/>
            <person name="Lee C.-M."/>
            <person name="Sim J.-S."/>
            <person name="Jeong J.-T."/>
            <person name="Choi B.-S."/>
            <person name="Jung M."/>
            <person name="Ginzburg D."/>
            <person name="Zhao K."/>
            <person name="Won S.Y."/>
            <person name="Oh T.-J."/>
            <person name="Yu Y."/>
            <person name="Kim N.-H."/>
            <person name="Lee O.R."/>
            <person name="Lee T.-H."/>
            <person name="Bashyal P."/>
            <person name="Kim T.-S."/>
            <person name="Lee W.-H."/>
            <person name="Kawkins C."/>
            <person name="Kim C.-K."/>
            <person name="Kim J.S."/>
            <person name="Ahn B.O."/>
            <person name="Rhee S.Y."/>
            <person name="Sohng J.K."/>
        </authorList>
    </citation>
    <scope>NUCLEOTIDE SEQUENCE</scope>
    <source>
        <tissue evidence="2">Leaf</tissue>
    </source>
</reference>
<feature type="compositionally biased region" description="Polar residues" evidence="1">
    <location>
        <begin position="36"/>
        <end position="53"/>
    </location>
</feature>
<protein>
    <submittedName>
        <fullName evidence="2">Uncharacterized protein</fullName>
    </submittedName>
</protein>
<feature type="region of interest" description="Disordered" evidence="1">
    <location>
        <begin position="33"/>
        <end position="53"/>
    </location>
</feature>
<dbReference type="Proteomes" id="UP000634136">
    <property type="component" value="Unassembled WGS sequence"/>
</dbReference>